<sequence>MSDHRFFHAPMSFLPGISCYFFVG</sequence>
<reference evidence="1" key="1">
    <citation type="submission" date="2018-02" db="EMBL/GenBank/DDBJ databases">
        <title>Rhizophora mucronata_Transcriptome.</title>
        <authorList>
            <person name="Meera S.P."/>
            <person name="Sreeshan A."/>
            <person name="Augustine A."/>
        </authorList>
    </citation>
    <scope>NUCLEOTIDE SEQUENCE</scope>
    <source>
        <tissue evidence="1">Leaf</tissue>
    </source>
</reference>
<organism evidence="1">
    <name type="scientific">Rhizophora mucronata</name>
    <name type="common">Asiatic mangrove</name>
    <dbReference type="NCBI Taxonomy" id="61149"/>
    <lineage>
        <taxon>Eukaryota</taxon>
        <taxon>Viridiplantae</taxon>
        <taxon>Streptophyta</taxon>
        <taxon>Embryophyta</taxon>
        <taxon>Tracheophyta</taxon>
        <taxon>Spermatophyta</taxon>
        <taxon>Magnoliopsida</taxon>
        <taxon>eudicotyledons</taxon>
        <taxon>Gunneridae</taxon>
        <taxon>Pentapetalae</taxon>
        <taxon>rosids</taxon>
        <taxon>fabids</taxon>
        <taxon>Malpighiales</taxon>
        <taxon>Rhizophoraceae</taxon>
        <taxon>Rhizophora</taxon>
    </lineage>
</organism>
<dbReference type="EMBL" id="GGEC01059055">
    <property type="protein sequence ID" value="MBX39539.1"/>
    <property type="molecule type" value="Transcribed_RNA"/>
</dbReference>
<accession>A0A2P2NAN8</accession>
<name>A0A2P2NAN8_RHIMU</name>
<evidence type="ECO:0000313" key="1">
    <source>
        <dbReference type="EMBL" id="MBX39539.1"/>
    </source>
</evidence>
<protein>
    <submittedName>
        <fullName evidence="1">Uncharacterized protein</fullName>
    </submittedName>
</protein>
<dbReference type="AlphaFoldDB" id="A0A2P2NAN8"/>
<proteinExistence type="predicted"/>